<keyword evidence="1" id="KW-0472">Membrane</keyword>
<feature type="transmembrane region" description="Helical" evidence="1">
    <location>
        <begin position="6"/>
        <end position="27"/>
    </location>
</feature>
<evidence type="ECO:0000256" key="1">
    <source>
        <dbReference type="SAM" id="Phobius"/>
    </source>
</evidence>
<keyword evidence="3" id="KW-1185">Reference proteome</keyword>
<protein>
    <submittedName>
        <fullName evidence="2">Uncharacterized protein</fullName>
    </submittedName>
</protein>
<feature type="transmembrane region" description="Helical" evidence="1">
    <location>
        <begin position="39"/>
        <end position="63"/>
    </location>
</feature>
<proteinExistence type="predicted"/>
<dbReference type="KEGG" id="sphj:BSL82_18720"/>
<keyword evidence="2" id="KW-0614">Plasmid</keyword>
<reference evidence="2 3" key="1">
    <citation type="submission" date="2016-11" db="EMBL/GenBank/DDBJ databases">
        <title>Complete Genome Sequence of alachlor-degrading Sphingomonas sp. strain JJ-A5.</title>
        <authorList>
            <person name="Lee H."/>
            <person name="Ka J.-O."/>
        </authorList>
    </citation>
    <scope>NUCLEOTIDE SEQUENCE [LARGE SCALE GENOMIC DNA]</scope>
    <source>
        <strain evidence="2 3">JJ-A5</strain>
        <plasmid evidence="3">phsl3</plasmid>
    </source>
</reference>
<dbReference type="EMBL" id="CP018224">
    <property type="protein sequence ID" value="API61471.1"/>
    <property type="molecule type" value="Genomic_DNA"/>
</dbReference>
<dbReference type="OrthoDB" id="7573585at2"/>
<organism evidence="2 3">
    <name type="scientific">Tardibacter chloracetimidivorans</name>
    <dbReference type="NCBI Taxonomy" id="1921510"/>
    <lineage>
        <taxon>Bacteria</taxon>
        <taxon>Pseudomonadati</taxon>
        <taxon>Pseudomonadota</taxon>
        <taxon>Alphaproteobacteria</taxon>
        <taxon>Sphingomonadales</taxon>
        <taxon>Sphingomonadaceae</taxon>
        <taxon>Tardibacter</taxon>
    </lineage>
</organism>
<keyword evidence="1" id="KW-0812">Transmembrane</keyword>
<accession>A0A1L4A0R1</accession>
<dbReference type="RefSeq" id="WP_006954175.1">
    <property type="nucleotide sequence ID" value="NZ_CP018224.1"/>
</dbReference>
<evidence type="ECO:0000313" key="2">
    <source>
        <dbReference type="EMBL" id="API61471.1"/>
    </source>
</evidence>
<gene>
    <name evidence="2" type="ORF">BSL82_18720</name>
</gene>
<dbReference type="Proteomes" id="UP000182063">
    <property type="component" value="Plasmid pHSL3"/>
</dbReference>
<keyword evidence="1" id="KW-1133">Transmembrane helix</keyword>
<evidence type="ECO:0000313" key="3">
    <source>
        <dbReference type="Proteomes" id="UP000182063"/>
    </source>
</evidence>
<name>A0A1L4A0R1_9SPHN</name>
<sequence length="78" mass="8781">MTMRSLFDGALTMILYVLAFAAGTVFVRANYDLIEAHPLLVFFVGAIFAYQLFNLIPLAVATINDHILGQPEQRHKRD</sequence>
<dbReference type="AlphaFoldDB" id="A0A1L4A0R1"/>
<geneLocation type="plasmid" evidence="3">
    <name>phsl3</name>
</geneLocation>